<dbReference type="AlphaFoldDB" id="A0A3N4KGG5"/>
<dbReference type="EMBL" id="ML119150">
    <property type="protein sequence ID" value="RPB09633.1"/>
    <property type="molecule type" value="Genomic_DNA"/>
</dbReference>
<organism evidence="1 2">
    <name type="scientific">Morchella conica CCBAS932</name>
    <dbReference type="NCBI Taxonomy" id="1392247"/>
    <lineage>
        <taxon>Eukaryota</taxon>
        <taxon>Fungi</taxon>
        <taxon>Dikarya</taxon>
        <taxon>Ascomycota</taxon>
        <taxon>Pezizomycotina</taxon>
        <taxon>Pezizomycetes</taxon>
        <taxon>Pezizales</taxon>
        <taxon>Morchellaceae</taxon>
        <taxon>Morchella</taxon>
    </lineage>
</organism>
<evidence type="ECO:0000313" key="2">
    <source>
        <dbReference type="Proteomes" id="UP000277580"/>
    </source>
</evidence>
<evidence type="ECO:0000313" key="1">
    <source>
        <dbReference type="EMBL" id="RPB09633.1"/>
    </source>
</evidence>
<reference evidence="1 2" key="1">
    <citation type="journal article" date="2018" name="Nat. Ecol. Evol.">
        <title>Pezizomycetes genomes reveal the molecular basis of ectomycorrhizal truffle lifestyle.</title>
        <authorList>
            <person name="Murat C."/>
            <person name="Payen T."/>
            <person name="Noel B."/>
            <person name="Kuo A."/>
            <person name="Morin E."/>
            <person name="Chen J."/>
            <person name="Kohler A."/>
            <person name="Krizsan K."/>
            <person name="Balestrini R."/>
            <person name="Da Silva C."/>
            <person name="Montanini B."/>
            <person name="Hainaut M."/>
            <person name="Levati E."/>
            <person name="Barry K.W."/>
            <person name="Belfiori B."/>
            <person name="Cichocki N."/>
            <person name="Clum A."/>
            <person name="Dockter R.B."/>
            <person name="Fauchery L."/>
            <person name="Guy J."/>
            <person name="Iotti M."/>
            <person name="Le Tacon F."/>
            <person name="Lindquist E.A."/>
            <person name="Lipzen A."/>
            <person name="Malagnac F."/>
            <person name="Mello A."/>
            <person name="Molinier V."/>
            <person name="Miyauchi S."/>
            <person name="Poulain J."/>
            <person name="Riccioni C."/>
            <person name="Rubini A."/>
            <person name="Sitrit Y."/>
            <person name="Splivallo R."/>
            <person name="Traeger S."/>
            <person name="Wang M."/>
            <person name="Zifcakova L."/>
            <person name="Wipf D."/>
            <person name="Zambonelli A."/>
            <person name="Paolocci F."/>
            <person name="Nowrousian M."/>
            <person name="Ottonello S."/>
            <person name="Baldrian P."/>
            <person name="Spatafora J.W."/>
            <person name="Henrissat B."/>
            <person name="Nagy L.G."/>
            <person name="Aury J.M."/>
            <person name="Wincker P."/>
            <person name="Grigoriev I.V."/>
            <person name="Bonfante P."/>
            <person name="Martin F.M."/>
        </authorList>
    </citation>
    <scope>NUCLEOTIDE SEQUENCE [LARGE SCALE GENOMIC DNA]</scope>
    <source>
        <strain evidence="1 2">CCBAS932</strain>
    </source>
</reference>
<dbReference type="InParanoid" id="A0A3N4KGG5"/>
<sequence>MQILRMFNHDYTFSICEINLLQIAQHGFLTPELVGNLNVFELHLKKRMQAGRRDLRDPRDDPAFQAHSIESLVCLQSETRLEKRWVKHTAKLTNVQSVDIPDTMRGLGYYIWRYFRRGLHLGSEDTHEDIDN</sequence>
<proteinExistence type="predicted"/>
<name>A0A3N4KGG5_9PEZI</name>
<dbReference type="Proteomes" id="UP000277580">
    <property type="component" value="Unassembled WGS sequence"/>
</dbReference>
<protein>
    <submittedName>
        <fullName evidence="1">Uncharacterized protein</fullName>
    </submittedName>
</protein>
<accession>A0A3N4KGG5</accession>
<keyword evidence="2" id="KW-1185">Reference proteome</keyword>
<gene>
    <name evidence="1" type="ORF">P167DRAFT_577081</name>
</gene>